<name>A0A1G1W661_9BACT</name>
<dbReference type="InterPro" id="IPR048394">
    <property type="entry name" value="FakA-like_M"/>
</dbReference>
<dbReference type="Pfam" id="PF02734">
    <property type="entry name" value="Dak2"/>
    <property type="match status" value="1"/>
</dbReference>
<dbReference type="InterPro" id="IPR036117">
    <property type="entry name" value="DhaL_dom_sf"/>
</dbReference>
<sequence length="552" mass="58088">MVKKATKVVTYSGEDLREMFEAATAWLERNAGAIDAINVFPVPDGDTGTNMYLTMRATMSEVYQTDSDAADFVAQAMARGALMGARGNSGVILSQALRGLADSLSGKARFDGSDFATALDQAASSAHRAVKNPVEGTILTVIRAAAESALNRAERSEGSVINVLASAAEAAKEAVAKTPTLLPILRDAGVVDAGGQGLYIILEGALRHLLGDVAGSVPLAIQYHPPDQAWFEATGKLHERGESEYGYCTEFLIIGEGLDANAVQKKMKTLGKSVLVVGDAGMLRVHVHTPDSEAAISYARNLGKVTQSKADDMEDQVREFARRGQAGQDPKLVPLGTVVVVSGDGLENVFRSLGVTAIVPGGRTMNPSTQQILAAIDSCRQDDVIVFPNNRNVILTAEQAKQQSKKNVIVVPTESIPQGIAAFLALNLEKNLPANATAMGNARLQVRTIEVTVSTRSAKIDGLSVEKGQPIALLDGKVVVASDSSSSAVCSCLGLEGVVTQQSSLVTIYYGVGNTQGEVQALAAVIKEERPSLGIEVVDGGQPLYPYIVSVE</sequence>
<dbReference type="Pfam" id="PF13684">
    <property type="entry name" value="FakA-like_C"/>
    <property type="match status" value="1"/>
</dbReference>
<dbReference type="NCBIfam" id="TIGR03599">
    <property type="entry name" value="YloV"/>
    <property type="match status" value="1"/>
</dbReference>
<evidence type="ECO:0000313" key="2">
    <source>
        <dbReference type="EMBL" id="OGY23133.1"/>
    </source>
</evidence>
<dbReference type="Gene3D" id="1.25.40.340">
    <property type="match status" value="1"/>
</dbReference>
<dbReference type="InterPro" id="IPR033470">
    <property type="entry name" value="FakA-like_C"/>
</dbReference>
<dbReference type="InterPro" id="IPR050270">
    <property type="entry name" value="DegV_domain_contain"/>
</dbReference>
<reference evidence="2 3" key="1">
    <citation type="journal article" date="2016" name="Nat. Commun.">
        <title>Thousands of microbial genomes shed light on interconnected biogeochemical processes in an aquifer system.</title>
        <authorList>
            <person name="Anantharaman K."/>
            <person name="Brown C.T."/>
            <person name="Hug L.A."/>
            <person name="Sharon I."/>
            <person name="Castelle C.J."/>
            <person name="Probst A.J."/>
            <person name="Thomas B.C."/>
            <person name="Singh A."/>
            <person name="Wilkins M.J."/>
            <person name="Karaoz U."/>
            <person name="Brodie E.L."/>
            <person name="Williams K.H."/>
            <person name="Hubbard S.S."/>
            <person name="Banfield J.F."/>
        </authorList>
    </citation>
    <scope>NUCLEOTIDE SEQUENCE [LARGE SCALE GENOMIC DNA]</scope>
</reference>
<dbReference type="PANTHER" id="PTHR33434">
    <property type="entry name" value="DEGV DOMAIN-CONTAINING PROTEIN DR_1986-RELATED"/>
    <property type="match status" value="1"/>
</dbReference>
<dbReference type="Pfam" id="PF21645">
    <property type="entry name" value="FakA-like_M"/>
    <property type="match status" value="1"/>
</dbReference>
<evidence type="ECO:0000313" key="3">
    <source>
        <dbReference type="Proteomes" id="UP000176631"/>
    </source>
</evidence>
<dbReference type="GO" id="GO:0006071">
    <property type="term" value="P:glycerol metabolic process"/>
    <property type="evidence" value="ECO:0007669"/>
    <property type="project" value="InterPro"/>
</dbReference>
<protein>
    <recommendedName>
        <fullName evidence="1">DhaL domain-containing protein</fullName>
    </recommendedName>
</protein>
<accession>A0A1G1W661</accession>
<gene>
    <name evidence="2" type="ORF">A2172_02010</name>
</gene>
<dbReference type="SMART" id="SM01121">
    <property type="entry name" value="Dak1_2"/>
    <property type="match status" value="1"/>
</dbReference>
<dbReference type="AlphaFoldDB" id="A0A1G1W661"/>
<proteinExistence type="predicted"/>
<dbReference type="InterPro" id="IPR004007">
    <property type="entry name" value="DhaL_dom"/>
</dbReference>
<dbReference type="SUPFAM" id="SSF101473">
    <property type="entry name" value="DhaL-like"/>
    <property type="match status" value="1"/>
</dbReference>
<organism evidence="2 3">
    <name type="scientific">Candidatus Woykebacteria bacterium RBG_13_40_15</name>
    <dbReference type="NCBI Taxonomy" id="1802593"/>
    <lineage>
        <taxon>Bacteria</taxon>
        <taxon>Candidatus Woykeibacteriota</taxon>
    </lineage>
</organism>
<dbReference type="SMART" id="SM01120">
    <property type="entry name" value="Dak2"/>
    <property type="match status" value="1"/>
</dbReference>
<dbReference type="GO" id="GO:0004371">
    <property type="term" value="F:glycerone kinase activity"/>
    <property type="evidence" value="ECO:0007669"/>
    <property type="project" value="InterPro"/>
</dbReference>
<dbReference type="Proteomes" id="UP000176631">
    <property type="component" value="Unassembled WGS sequence"/>
</dbReference>
<comment type="caution">
    <text evidence="2">The sequence shown here is derived from an EMBL/GenBank/DDBJ whole genome shotgun (WGS) entry which is preliminary data.</text>
</comment>
<dbReference type="EMBL" id="MHCP01000028">
    <property type="protein sequence ID" value="OGY23133.1"/>
    <property type="molecule type" value="Genomic_DNA"/>
</dbReference>
<dbReference type="PROSITE" id="PS51480">
    <property type="entry name" value="DHAL"/>
    <property type="match status" value="1"/>
</dbReference>
<feature type="domain" description="DhaL" evidence="1">
    <location>
        <begin position="14"/>
        <end position="207"/>
    </location>
</feature>
<dbReference type="PANTHER" id="PTHR33434:SF4">
    <property type="entry name" value="PHOSPHATASE PROTEIN"/>
    <property type="match status" value="1"/>
</dbReference>
<dbReference type="InterPro" id="IPR019986">
    <property type="entry name" value="YloV-like"/>
</dbReference>
<evidence type="ECO:0000259" key="1">
    <source>
        <dbReference type="PROSITE" id="PS51480"/>
    </source>
</evidence>